<comment type="subcellular location">
    <subcellularLocation>
        <location evidence="1">Cell membrane</location>
        <topology evidence="1">Multi-pass membrane protein</topology>
    </subcellularLocation>
</comment>
<keyword evidence="3 10" id="KW-0812">Transmembrane</keyword>
<dbReference type="RefSeq" id="WP_313899465.1">
    <property type="nucleotide sequence ID" value="NZ_JACHEB010000001.1"/>
</dbReference>
<evidence type="ECO:0000256" key="1">
    <source>
        <dbReference type="ARBA" id="ARBA00004651"/>
    </source>
</evidence>
<feature type="transmembrane region" description="Helical" evidence="10">
    <location>
        <begin position="421"/>
        <end position="441"/>
    </location>
</feature>
<evidence type="ECO:0000313" key="11">
    <source>
        <dbReference type="EMBL" id="MBB5326991.1"/>
    </source>
</evidence>
<dbReference type="GO" id="GO:0005886">
    <property type="term" value="C:plasma membrane"/>
    <property type="evidence" value="ECO:0007669"/>
    <property type="project" value="UniProtKB-SubCell"/>
</dbReference>
<evidence type="ECO:0000256" key="9">
    <source>
        <dbReference type="ARBA" id="ARBA00061532"/>
    </source>
</evidence>
<dbReference type="PRINTS" id="PR01806">
    <property type="entry name" value="VIRFACTRMVIN"/>
</dbReference>
<accession>A0A9X0U227</accession>
<dbReference type="InterPro" id="IPR004268">
    <property type="entry name" value="MurJ"/>
</dbReference>
<evidence type="ECO:0000256" key="7">
    <source>
        <dbReference type="ARBA" id="ARBA00023136"/>
    </source>
</evidence>
<feature type="transmembrane region" description="Helical" evidence="10">
    <location>
        <begin position="127"/>
        <end position="153"/>
    </location>
</feature>
<evidence type="ECO:0000256" key="4">
    <source>
        <dbReference type="ARBA" id="ARBA00022960"/>
    </source>
</evidence>
<evidence type="ECO:0000256" key="6">
    <source>
        <dbReference type="ARBA" id="ARBA00022989"/>
    </source>
</evidence>
<gene>
    <name evidence="11" type="ORF">HDF14_000585</name>
</gene>
<keyword evidence="12" id="KW-1185">Reference proteome</keyword>
<keyword evidence="7 10" id="KW-0472">Membrane</keyword>
<reference evidence="11 12" key="1">
    <citation type="submission" date="2020-08" db="EMBL/GenBank/DDBJ databases">
        <title>Genomic Encyclopedia of Type Strains, Phase IV (KMG-V): Genome sequencing to study the core and pangenomes of soil and plant-associated prokaryotes.</title>
        <authorList>
            <person name="Whitman W."/>
        </authorList>
    </citation>
    <scope>NUCLEOTIDE SEQUENCE [LARGE SCALE GENOMIC DNA]</scope>
    <source>
        <strain evidence="11 12">X5P2</strain>
    </source>
</reference>
<evidence type="ECO:0000256" key="8">
    <source>
        <dbReference type="ARBA" id="ARBA00060041"/>
    </source>
</evidence>
<comment type="function">
    <text evidence="8">Involved in peptidoglycan biosynthesis. Transports lipid-linked peptidoglycan precursors from the inner to the outer leaflet of the cytoplasmic membrane.</text>
</comment>
<evidence type="ECO:0000313" key="12">
    <source>
        <dbReference type="Proteomes" id="UP000535182"/>
    </source>
</evidence>
<keyword evidence="4" id="KW-0133">Cell shape</keyword>
<feature type="transmembrane region" description="Helical" evidence="10">
    <location>
        <begin position="511"/>
        <end position="534"/>
    </location>
</feature>
<dbReference type="GO" id="GO:0009252">
    <property type="term" value="P:peptidoglycan biosynthetic process"/>
    <property type="evidence" value="ECO:0007669"/>
    <property type="project" value="UniProtKB-KW"/>
</dbReference>
<feature type="transmembrane region" description="Helical" evidence="10">
    <location>
        <begin position="226"/>
        <end position="250"/>
    </location>
</feature>
<feature type="transmembrane region" description="Helical" evidence="10">
    <location>
        <begin position="47"/>
        <end position="71"/>
    </location>
</feature>
<feature type="transmembrane region" description="Helical" evidence="10">
    <location>
        <begin position="270"/>
        <end position="291"/>
    </location>
</feature>
<feature type="transmembrane region" description="Helical" evidence="10">
    <location>
        <begin position="487"/>
        <end position="505"/>
    </location>
</feature>
<dbReference type="Pfam" id="PF03023">
    <property type="entry name" value="MurJ"/>
    <property type="match status" value="1"/>
</dbReference>
<protein>
    <submittedName>
        <fullName evidence="11">Peptidoglycan lipid II flippase</fullName>
    </submittedName>
</protein>
<dbReference type="AlphaFoldDB" id="A0A9X0U227"/>
<dbReference type="InterPro" id="IPR051050">
    <property type="entry name" value="Lipid_II_flippase_MurJ/MviN"/>
</dbReference>
<dbReference type="PANTHER" id="PTHR47019:SF1">
    <property type="entry name" value="LIPID II FLIPPASE MURJ"/>
    <property type="match status" value="1"/>
</dbReference>
<dbReference type="GO" id="GO:0034204">
    <property type="term" value="P:lipid translocation"/>
    <property type="evidence" value="ECO:0007669"/>
    <property type="project" value="TreeGrafter"/>
</dbReference>
<feature type="transmembrane region" description="Helical" evidence="10">
    <location>
        <begin position="447"/>
        <end position="467"/>
    </location>
</feature>
<evidence type="ECO:0000256" key="5">
    <source>
        <dbReference type="ARBA" id="ARBA00022984"/>
    </source>
</evidence>
<comment type="similarity">
    <text evidence="9">Belongs to the MurJ/MviN family.</text>
</comment>
<feature type="transmembrane region" description="Helical" evidence="10">
    <location>
        <begin position="165"/>
        <end position="186"/>
    </location>
</feature>
<comment type="caution">
    <text evidence="11">The sequence shown here is derived from an EMBL/GenBank/DDBJ whole genome shotgun (WGS) entry which is preliminary data.</text>
</comment>
<dbReference type="GO" id="GO:0015648">
    <property type="term" value="F:lipid-linked peptidoglycan transporter activity"/>
    <property type="evidence" value="ECO:0007669"/>
    <property type="project" value="TreeGrafter"/>
</dbReference>
<dbReference type="EMBL" id="JACHEB010000001">
    <property type="protein sequence ID" value="MBB5326991.1"/>
    <property type="molecule type" value="Genomic_DNA"/>
</dbReference>
<evidence type="ECO:0000256" key="3">
    <source>
        <dbReference type="ARBA" id="ARBA00022692"/>
    </source>
</evidence>
<dbReference type="Proteomes" id="UP000535182">
    <property type="component" value="Unassembled WGS sequence"/>
</dbReference>
<name>A0A9X0U227_9BACT</name>
<proteinExistence type="inferred from homology"/>
<keyword evidence="2" id="KW-1003">Cell membrane</keyword>
<feature type="transmembrane region" description="Helical" evidence="10">
    <location>
        <begin position="198"/>
        <end position="220"/>
    </location>
</feature>
<feature type="transmembrane region" description="Helical" evidence="10">
    <location>
        <begin position="311"/>
        <end position="334"/>
    </location>
</feature>
<feature type="transmembrane region" description="Helical" evidence="10">
    <location>
        <begin position="388"/>
        <end position="409"/>
    </location>
</feature>
<feature type="transmembrane region" description="Helical" evidence="10">
    <location>
        <begin position="354"/>
        <end position="376"/>
    </location>
</feature>
<organism evidence="11 12">
    <name type="scientific">Tunturiibacter gelidiferens</name>
    <dbReference type="NCBI Taxonomy" id="3069689"/>
    <lineage>
        <taxon>Bacteria</taxon>
        <taxon>Pseudomonadati</taxon>
        <taxon>Acidobacteriota</taxon>
        <taxon>Terriglobia</taxon>
        <taxon>Terriglobales</taxon>
        <taxon>Acidobacteriaceae</taxon>
        <taxon>Tunturiibacter</taxon>
    </lineage>
</organism>
<feature type="transmembrane region" description="Helical" evidence="10">
    <location>
        <begin position="95"/>
        <end position="115"/>
    </location>
</feature>
<evidence type="ECO:0000256" key="2">
    <source>
        <dbReference type="ARBA" id="ARBA00022475"/>
    </source>
</evidence>
<evidence type="ECO:0000256" key="10">
    <source>
        <dbReference type="SAM" id="Phobius"/>
    </source>
</evidence>
<keyword evidence="5" id="KW-0573">Peptidoglycan synthesis</keyword>
<dbReference type="PANTHER" id="PTHR47019">
    <property type="entry name" value="LIPID II FLIPPASE MURJ"/>
    <property type="match status" value="1"/>
</dbReference>
<keyword evidence="6 10" id="KW-1133">Transmembrane helix</keyword>
<sequence>MSNNEDPNPAVNPLESATLEPLIAAPGIESKSSRSLFAILRPSSQSAFSATLLLMVSTFLSGVLGLVRTYYINRIFGASPETDAYNAAFQLPDMLAYFLVGGVVSISLVTILSRYRAQNDEAGADRALSIILTAMATVLLIGIVLAEIFAPYYTHIAFRGFDPHRAALCTTLTRLLLPAQFFFFFGGVIGSRLLVRKIFLYQAISPLIYNSGIILGAIFLHRRVGIYSLAIGVLVGVILGPAALNLFGAVRDGLRYTPILNLRHPAFLEWLRLTFPLMIGVSLVTADKWILSYFASNDVGGISLLTVAKTLFTAPMGILGQAAGAASLPFFSALYSQHRLDDFASAVNRSVSRVIASSFLLGAWMIALANPIVNLLRGSFTPAETHATALYFTLFTISIAFWAAQGIYARSFYAAGNTITPATAGWIVTLVSIPVYAGLFHSLGLKGLTIASDIGIVIQTLTLALLLNRRKLVRLSGLELRELSGALLAAAISFAGAAAVVHLIPMGHGHIRTLLIIAAATLVWAALCFATLHITGSKLLHQIRSRIA</sequence>
<dbReference type="GO" id="GO:0008360">
    <property type="term" value="P:regulation of cell shape"/>
    <property type="evidence" value="ECO:0007669"/>
    <property type="project" value="UniProtKB-KW"/>
</dbReference>